<accession>A0A6S7DYM2</accession>
<evidence type="ECO:0000313" key="2">
    <source>
        <dbReference type="Proteomes" id="UP000494117"/>
    </source>
</evidence>
<name>A0A6S7DYM2_9BURK</name>
<reference evidence="1 2" key="1">
    <citation type="submission" date="2020-04" db="EMBL/GenBank/DDBJ databases">
        <authorList>
            <person name="De Canck E."/>
        </authorList>
    </citation>
    <scope>NUCLEOTIDE SEQUENCE [LARGE SCALE GENOMIC DNA]</scope>
    <source>
        <strain evidence="1 2">LMG 26858</strain>
    </source>
</reference>
<organism evidence="1 2">
    <name type="scientific">Achromobacter anxifer</name>
    <dbReference type="NCBI Taxonomy" id="1287737"/>
    <lineage>
        <taxon>Bacteria</taxon>
        <taxon>Pseudomonadati</taxon>
        <taxon>Pseudomonadota</taxon>
        <taxon>Betaproteobacteria</taxon>
        <taxon>Burkholderiales</taxon>
        <taxon>Alcaligenaceae</taxon>
        <taxon>Achromobacter</taxon>
    </lineage>
</organism>
<gene>
    <name evidence="1" type="ORF">LMG26858_02535</name>
</gene>
<dbReference type="EMBL" id="CADILG010000016">
    <property type="protein sequence ID" value="CAB3867226.1"/>
    <property type="molecule type" value="Genomic_DNA"/>
</dbReference>
<dbReference type="AlphaFoldDB" id="A0A6S7DYM2"/>
<proteinExistence type="predicted"/>
<sequence length="263" mass="28243">MSELASQFFPGVLVVQRGAGWRTLAVARTLRLLLAGALAVAVVGWRNSVAQGDAANRGEVGQAKSDKSGVASLESLRFPAGSRRGLLAERIWLHGIPARVLVFDTPLSTPELIRSLSGQQPGLVDLNVLSGQAILSGQVGRERWVVQMEGLGARRTVGSISTVNLHGAPGNSWPDWLPPGGRIRLDVAVQEDGVRVSERIWQYALPPGQVAPMLEASLLRHGWRRLPASEEGGQWWGRRDARMRLSLVPLDGGSGLLVSGRTP</sequence>
<evidence type="ECO:0000313" key="1">
    <source>
        <dbReference type="EMBL" id="CAB3867226.1"/>
    </source>
</evidence>
<dbReference type="RefSeq" id="WP_175207405.1">
    <property type="nucleotide sequence ID" value="NZ_CADILG010000016.1"/>
</dbReference>
<protein>
    <submittedName>
        <fullName evidence="1">Uncharacterized protein</fullName>
    </submittedName>
</protein>
<dbReference type="Proteomes" id="UP000494117">
    <property type="component" value="Unassembled WGS sequence"/>
</dbReference>
<keyword evidence="2" id="KW-1185">Reference proteome</keyword>